<sequence>MQIRIEFIPGIIEKVVPEIRLTKANKGETGTAIFRFKNPTLFSLRWEEKFEIKGMSIIDKNRIINTKRLNLYFVKGKPHTLEAIFILRNKTEWTDLQYILNQFSKQNNLTFIRANSNI</sequence>
<keyword evidence="6" id="KW-0934">Plastid</keyword>
<keyword evidence="6" id="KW-0150">Chloroplast</keyword>
<dbReference type="RefSeq" id="YP_009675049.1">
    <property type="nucleotide sequence ID" value="NC_043890.1"/>
</dbReference>
<name>A0A514CQ24_9STRA</name>
<dbReference type="GO" id="GO:0015979">
    <property type="term" value="P:photosynthesis"/>
    <property type="evidence" value="ECO:0007669"/>
    <property type="project" value="UniProtKB-KW"/>
</dbReference>
<dbReference type="PANTHER" id="PTHR34963">
    <property type="match status" value="1"/>
</dbReference>
<dbReference type="AlphaFoldDB" id="A0A514CQ24"/>
<dbReference type="GO" id="GO:0009523">
    <property type="term" value="C:photosystem II"/>
    <property type="evidence" value="ECO:0007669"/>
    <property type="project" value="UniProtKB-KW"/>
</dbReference>
<comment type="subcellular location">
    <subcellularLocation>
        <location evidence="1">Membrane</location>
        <topology evidence="1">Peripheral membrane protein</topology>
    </subcellularLocation>
</comment>
<evidence type="ECO:0000256" key="1">
    <source>
        <dbReference type="ARBA" id="ARBA00004170"/>
    </source>
</evidence>
<keyword evidence="2 5" id="KW-0602">Photosynthesis</keyword>
<dbReference type="EMBL" id="MK561360">
    <property type="protein sequence ID" value="QDH81900.1"/>
    <property type="molecule type" value="Genomic_DNA"/>
</dbReference>
<geneLocation type="chloroplast" evidence="6"/>
<dbReference type="PANTHER" id="PTHR34963:SF2">
    <property type="entry name" value="PHOTOSYSTEM II REACTION CENTER PSB28 PROTEIN, CHLOROPLASTIC"/>
    <property type="match status" value="1"/>
</dbReference>
<accession>A0A514CQ24</accession>
<dbReference type="InterPro" id="IPR005610">
    <property type="entry name" value="PSII_Psb28_class-1"/>
</dbReference>
<evidence type="ECO:0000256" key="4">
    <source>
        <dbReference type="ARBA" id="ARBA00023276"/>
    </source>
</evidence>
<protein>
    <recommendedName>
        <fullName evidence="5">Photosystem II reaction center Psb28 protein</fullName>
    </recommendedName>
</protein>
<evidence type="ECO:0000313" key="6">
    <source>
        <dbReference type="EMBL" id="QDH81900.1"/>
    </source>
</evidence>
<proteinExistence type="inferred from homology"/>
<organism evidence="6">
    <name type="scientific">Rhizochromulina marina</name>
    <dbReference type="NCBI Taxonomy" id="1034831"/>
    <lineage>
        <taxon>Eukaryota</taxon>
        <taxon>Sar</taxon>
        <taxon>Stramenopiles</taxon>
        <taxon>Ochrophyta</taxon>
        <taxon>Dictyochophyceae</taxon>
        <taxon>Rhizochromulinales</taxon>
        <taxon>Rhizochromulina</taxon>
    </lineage>
</organism>
<keyword evidence="3" id="KW-0472">Membrane</keyword>
<evidence type="ECO:0000256" key="3">
    <source>
        <dbReference type="ARBA" id="ARBA00023136"/>
    </source>
</evidence>
<dbReference type="GeneID" id="40865519"/>
<evidence type="ECO:0000256" key="5">
    <source>
        <dbReference type="RuleBase" id="RU003509"/>
    </source>
</evidence>
<dbReference type="Gene3D" id="2.40.30.220">
    <property type="entry name" value="Photosystem II Psb28"/>
    <property type="match status" value="1"/>
</dbReference>
<reference evidence="6" key="1">
    <citation type="submission" date="2019-02" db="EMBL/GenBank/DDBJ databases">
        <title>Dictyochophyceae plastid genomes reveal unusual variability of their organisation.</title>
        <authorList>
            <person name="Han K.Y."/>
            <person name="Maciszewski K."/>
            <person name="Graf L."/>
            <person name="Andersen R.A."/>
            <person name="Karnkowska A."/>
            <person name="Yoon H.S."/>
        </authorList>
    </citation>
    <scope>NUCLEOTIDE SEQUENCE</scope>
</reference>
<dbReference type="NCBIfam" id="TIGR03047">
    <property type="entry name" value="PS_II_psb28"/>
    <property type="match status" value="1"/>
</dbReference>
<dbReference type="InterPro" id="IPR038676">
    <property type="entry name" value="Psb28_c1_sf"/>
</dbReference>
<comment type="similarity">
    <text evidence="5">Belongs to the Psb28 family.</text>
</comment>
<gene>
    <name evidence="6" type="primary">psb28</name>
</gene>
<dbReference type="Pfam" id="PF03912">
    <property type="entry name" value="Psb28"/>
    <property type="match status" value="1"/>
</dbReference>
<evidence type="ECO:0000256" key="2">
    <source>
        <dbReference type="ARBA" id="ARBA00022531"/>
    </source>
</evidence>
<keyword evidence="4 5" id="KW-0604">Photosystem II</keyword>